<comment type="caution">
    <text evidence="2">The sequence shown here is derived from an EMBL/GenBank/DDBJ whole genome shotgun (WGS) entry which is preliminary data.</text>
</comment>
<reference evidence="2 3" key="1">
    <citation type="submission" date="2018-09" db="EMBL/GenBank/DDBJ databases">
        <title>Genome sequencing of Nocardioides immobilis CCTCC AB 2017083 for comparison to Nocardioides silvaticus.</title>
        <authorList>
            <person name="Li C."/>
            <person name="Wang G."/>
        </authorList>
    </citation>
    <scope>NUCLEOTIDE SEQUENCE [LARGE SCALE GENOMIC DNA]</scope>
    <source>
        <strain evidence="2 3">CCTCC AB 2017083</strain>
    </source>
</reference>
<evidence type="ECO:0000313" key="2">
    <source>
        <dbReference type="EMBL" id="RHW24200.1"/>
    </source>
</evidence>
<feature type="transmembrane region" description="Helical" evidence="1">
    <location>
        <begin position="12"/>
        <end position="31"/>
    </location>
</feature>
<dbReference type="EMBL" id="QXGH01000035">
    <property type="protein sequence ID" value="RHW24200.1"/>
    <property type="molecule type" value="Genomic_DNA"/>
</dbReference>
<proteinExistence type="predicted"/>
<accession>A0A417XV92</accession>
<gene>
    <name evidence="2" type="ORF">D0Z08_26140</name>
</gene>
<organism evidence="2 3">
    <name type="scientific">Nocardioides immobilis</name>
    <dbReference type="NCBI Taxonomy" id="2049295"/>
    <lineage>
        <taxon>Bacteria</taxon>
        <taxon>Bacillati</taxon>
        <taxon>Actinomycetota</taxon>
        <taxon>Actinomycetes</taxon>
        <taxon>Propionibacteriales</taxon>
        <taxon>Nocardioidaceae</taxon>
        <taxon>Nocardioides</taxon>
    </lineage>
</organism>
<sequence length="64" mass="6666">MVVLAAMDHDGPAWLIQPLLGLAAAVTAWLAGGTSPRRNLLAFAALIVGVVMVLIFLAWLVAQA</sequence>
<keyword evidence="1" id="KW-0472">Membrane</keyword>
<dbReference type="Proteomes" id="UP000283644">
    <property type="component" value="Unassembled WGS sequence"/>
</dbReference>
<evidence type="ECO:0000256" key="1">
    <source>
        <dbReference type="SAM" id="Phobius"/>
    </source>
</evidence>
<dbReference type="AlphaFoldDB" id="A0A417XV92"/>
<feature type="transmembrane region" description="Helical" evidence="1">
    <location>
        <begin position="40"/>
        <end position="62"/>
    </location>
</feature>
<protein>
    <submittedName>
        <fullName evidence="2">Uncharacterized protein</fullName>
    </submittedName>
</protein>
<keyword evidence="1" id="KW-1133">Transmembrane helix</keyword>
<evidence type="ECO:0000313" key="3">
    <source>
        <dbReference type="Proteomes" id="UP000283644"/>
    </source>
</evidence>
<keyword evidence="1" id="KW-0812">Transmembrane</keyword>
<keyword evidence="3" id="KW-1185">Reference proteome</keyword>
<name>A0A417XV92_9ACTN</name>